<comment type="caution">
    <text evidence="2">The sequence shown here is derived from an EMBL/GenBank/DDBJ whole genome shotgun (WGS) entry which is preliminary data.</text>
</comment>
<dbReference type="GO" id="GO:0003677">
    <property type="term" value="F:DNA binding"/>
    <property type="evidence" value="ECO:0007669"/>
    <property type="project" value="InterPro"/>
</dbReference>
<dbReference type="Proteomes" id="UP000015524">
    <property type="component" value="Unassembled WGS sequence"/>
</dbReference>
<dbReference type="CDD" id="cd00093">
    <property type="entry name" value="HTH_XRE"/>
    <property type="match status" value="1"/>
</dbReference>
<dbReference type="AlphaFoldDB" id="T0I815"/>
<dbReference type="SUPFAM" id="SSF47413">
    <property type="entry name" value="lambda repressor-like DNA-binding domains"/>
    <property type="match status" value="1"/>
</dbReference>
<evidence type="ECO:0000313" key="3">
    <source>
        <dbReference type="Proteomes" id="UP000015524"/>
    </source>
</evidence>
<gene>
    <name evidence="2" type="ORF">L485_02020</name>
</gene>
<dbReference type="NCBIfam" id="NF010465">
    <property type="entry name" value="PRK13890.1"/>
    <property type="match status" value="1"/>
</dbReference>
<proteinExistence type="predicted"/>
<feature type="domain" description="HTH cro/C1-type" evidence="1">
    <location>
        <begin position="18"/>
        <end position="65"/>
    </location>
</feature>
<accession>T0I815</accession>
<dbReference type="OrthoDB" id="7477860at2"/>
<dbReference type="PROSITE" id="PS50943">
    <property type="entry name" value="HTH_CROC1"/>
    <property type="match status" value="1"/>
</dbReference>
<dbReference type="Pfam" id="PF01381">
    <property type="entry name" value="HTH_3"/>
    <property type="match status" value="1"/>
</dbReference>
<dbReference type="PATRIC" id="fig|1114964.3.peg.370"/>
<dbReference type="SMART" id="SM00530">
    <property type="entry name" value="HTH_XRE"/>
    <property type="match status" value="1"/>
</dbReference>
<sequence>MVHRKILCINIMRYLALRGLKKSDLATKAGVSISYISDVTNAKGNPSLDTMVAIADALEVPLVALLQPPPVGTDGWDASLADSLLKDDCKLGLPPGYRRVSAIVNEHQAFQIAKWHKAAHDRLKIKQ</sequence>
<dbReference type="eggNOG" id="COG3655">
    <property type="taxonomic scope" value="Bacteria"/>
</dbReference>
<evidence type="ECO:0000259" key="1">
    <source>
        <dbReference type="PROSITE" id="PS50943"/>
    </source>
</evidence>
<keyword evidence="3" id="KW-1185">Reference proteome</keyword>
<reference evidence="2 3" key="1">
    <citation type="journal article" date="2013" name="Genome Announc.">
        <title>Draft Genome Sequence of a Hexachlorocyclohexane-Degrading Bacterium, Sphingobium baderi Strain LL03T.</title>
        <authorList>
            <person name="Kaur J."/>
            <person name="Verma H."/>
            <person name="Tripathi C."/>
            <person name="Khurana J.P."/>
            <person name="Lal R."/>
        </authorList>
    </citation>
    <scope>NUCLEOTIDE SEQUENCE [LARGE SCALE GENOMIC DNA]</scope>
    <source>
        <strain evidence="2 3">LL03</strain>
    </source>
</reference>
<organism evidence="2 3">
    <name type="scientific">Sphingobium baderi LL03</name>
    <dbReference type="NCBI Taxonomy" id="1114964"/>
    <lineage>
        <taxon>Bacteria</taxon>
        <taxon>Pseudomonadati</taxon>
        <taxon>Pseudomonadota</taxon>
        <taxon>Alphaproteobacteria</taxon>
        <taxon>Sphingomonadales</taxon>
        <taxon>Sphingomonadaceae</taxon>
        <taxon>Sphingobium</taxon>
    </lineage>
</organism>
<dbReference type="Gene3D" id="1.10.260.40">
    <property type="entry name" value="lambda repressor-like DNA-binding domains"/>
    <property type="match status" value="1"/>
</dbReference>
<protein>
    <recommendedName>
        <fullName evidence="1">HTH cro/C1-type domain-containing protein</fullName>
    </recommendedName>
</protein>
<dbReference type="EMBL" id="ATIB01000022">
    <property type="protein sequence ID" value="EQB05759.1"/>
    <property type="molecule type" value="Genomic_DNA"/>
</dbReference>
<name>T0I815_9SPHN</name>
<evidence type="ECO:0000313" key="2">
    <source>
        <dbReference type="EMBL" id="EQB05759.1"/>
    </source>
</evidence>
<dbReference type="InterPro" id="IPR001387">
    <property type="entry name" value="Cro/C1-type_HTH"/>
</dbReference>
<dbReference type="InterPro" id="IPR010982">
    <property type="entry name" value="Lambda_DNA-bd_dom_sf"/>
</dbReference>